<protein>
    <submittedName>
        <fullName evidence="1">Uncharacterized protein</fullName>
    </submittedName>
</protein>
<name>A0AAW1XAJ2_RUBAR</name>
<dbReference type="Proteomes" id="UP001457282">
    <property type="component" value="Unassembled WGS sequence"/>
</dbReference>
<proteinExistence type="predicted"/>
<accession>A0AAW1XAJ2</accession>
<gene>
    <name evidence="1" type="ORF">M0R45_020783</name>
</gene>
<evidence type="ECO:0000313" key="2">
    <source>
        <dbReference type="Proteomes" id="UP001457282"/>
    </source>
</evidence>
<comment type="caution">
    <text evidence="1">The sequence shown here is derived from an EMBL/GenBank/DDBJ whole genome shotgun (WGS) entry which is preliminary data.</text>
</comment>
<organism evidence="1 2">
    <name type="scientific">Rubus argutus</name>
    <name type="common">Southern blackberry</name>
    <dbReference type="NCBI Taxonomy" id="59490"/>
    <lineage>
        <taxon>Eukaryota</taxon>
        <taxon>Viridiplantae</taxon>
        <taxon>Streptophyta</taxon>
        <taxon>Embryophyta</taxon>
        <taxon>Tracheophyta</taxon>
        <taxon>Spermatophyta</taxon>
        <taxon>Magnoliopsida</taxon>
        <taxon>eudicotyledons</taxon>
        <taxon>Gunneridae</taxon>
        <taxon>Pentapetalae</taxon>
        <taxon>rosids</taxon>
        <taxon>fabids</taxon>
        <taxon>Rosales</taxon>
        <taxon>Rosaceae</taxon>
        <taxon>Rosoideae</taxon>
        <taxon>Rosoideae incertae sedis</taxon>
        <taxon>Rubus</taxon>
    </lineage>
</organism>
<reference evidence="1 2" key="1">
    <citation type="journal article" date="2023" name="G3 (Bethesda)">
        <title>A chromosome-length genome assembly and annotation of blackberry (Rubus argutus, cv. 'Hillquist').</title>
        <authorList>
            <person name="Bruna T."/>
            <person name="Aryal R."/>
            <person name="Dudchenko O."/>
            <person name="Sargent D.J."/>
            <person name="Mead D."/>
            <person name="Buti M."/>
            <person name="Cavallini A."/>
            <person name="Hytonen T."/>
            <person name="Andres J."/>
            <person name="Pham M."/>
            <person name="Weisz D."/>
            <person name="Mascagni F."/>
            <person name="Usai G."/>
            <person name="Natali L."/>
            <person name="Bassil N."/>
            <person name="Fernandez G.E."/>
            <person name="Lomsadze A."/>
            <person name="Armour M."/>
            <person name="Olukolu B."/>
            <person name="Poorten T."/>
            <person name="Britton C."/>
            <person name="Davik J."/>
            <person name="Ashrafi H."/>
            <person name="Aiden E.L."/>
            <person name="Borodovsky M."/>
            <person name="Worthington M."/>
        </authorList>
    </citation>
    <scope>NUCLEOTIDE SEQUENCE [LARGE SCALE GENOMIC DNA]</scope>
    <source>
        <strain evidence="1">PI 553951</strain>
    </source>
</reference>
<sequence length="81" mass="9460">MRLFAHGYEGTDMRLMGTESTVMRLCAHGYEGYRHEAHEYRYLHQAHGYEGTDMRLCAHAYEGTDMRLKSTGRYRHEASDS</sequence>
<dbReference type="AlphaFoldDB" id="A0AAW1XAJ2"/>
<evidence type="ECO:0000313" key="1">
    <source>
        <dbReference type="EMBL" id="KAK9933592.1"/>
    </source>
</evidence>
<keyword evidence="2" id="KW-1185">Reference proteome</keyword>
<dbReference type="EMBL" id="JBEDUW010000004">
    <property type="protein sequence ID" value="KAK9933592.1"/>
    <property type="molecule type" value="Genomic_DNA"/>
</dbReference>